<sequence length="740" mass="82153">MDRLGEERALGLNRGWKHTYEPHSCRHCDWIVLDEADLKAGEGLRGHQLSSLSNVYLADSISDALLARDEGCPLFEYLLGELIDLGLSLDILDLDGSKTVYGSLTDRGLKLSHKLDGDKGIALANILKVILSSGKPSESLDCDPGSPEAFQLSRDWISTCLSSHPRCRLPPSSSNSDAFTPTRLLQVSEHGVRLVESSSVGDEAQTWCALSYVWGGDQPVKTTKKTLAAHYKGIPFDELPRTIQDAVRVCRGLAIRYLWLDALCIIQGDEQDLKRELGKMPEIYLHATITISAAWSTKADDGFLYRRGHWYRFCPPVKLQVLSQTRQGSMSESGEEEEEERRVETMEAYAYETRVWESDPINSRAWTYQEYALSQRALLYRSTLLEWSCRTISDSYGLLEPTTLTSKAAQQPDSNSELNPFFALSSSRPWSEVVGEYSSRHLSFSADKLRALSAIAQVYHRETGKEYLAGLWREDLPLALCWFAVPKTSSRTSTNENSNLDPEDYPRILQARPAGYRAPSWSWASIDDATFVYPAAGEETIQVLRPVPSLNILKAVVTPGSFGEFDSVASGYLDIEGPMREVSSFSSAARLMWSNSPPPGGSGFASGYDEIGVPVGEQGHEVVVTLDAAPEEEKAADGVDKHGSDRTGIWLLLLAEQVEEEEEEEEEEDDEGQNKVNKNTITTPAYAGLVLQELGPDQPDTLRRIGFFHCCDVSQMGLGHASDGCRELLKEFEVRRVTLV</sequence>
<dbReference type="Proteomes" id="UP001303222">
    <property type="component" value="Unassembled WGS sequence"/>
</dbReference>
<evidence type="ECO:0000313" key="4">
    <source>
        <dbReference type="Proteomes" id="UP001303222"/>
    </source>
</evidence>
<protein>
    <submittedName>
        <fullName evidence="3">Heterokaryon incompatibility protein-domain-containing protein</fullName>
    </submittedName>
</protein>
<evidence type="ECO:0000256" key="1">
    <source>
        <dbReference type="SAM" id="MobiDB-lite"/>
    </source>
</evidence>
<evidence type="ECO:0000313" key="3">
    <source>
        <dbReference type="EMBL" id="KAK3949126.1"/>
    </source>
</evidence>
<reference evidence="3" key="1">
    <citation type="journal article" date="2023" name="Mol. Phylogenet. Evol.">
        <title>Genome-scale phylogeny and comparative genomics of the fungal order Sordariales.</title>
        <authorList>
            <person name="Hensen N."/>
            <person name="Bonometti L."/>
            <person name="Westerberg I."/>
            <person name="Brannstrom I.O."/>
            <person name="Guillou S."/>
            <person name="Cros-Aarteil S."/>
            <person name="Calhoun S."/>
            <person name="Haridas S."/>
            <person name="Kuo A."/>
            <person name="Mondo S."/>
            <person name="Pangilinan J."/>
            <person name="Riley R."/>
            <person name="LaButti K."/>
            <person name="Andreopoulos B."/>
            <person name="Lipzen A."/>
            <person name="Chen C."/>
            <person name="Yan M."/>
            <person name="Daum C."/>
            <person name="Ng V."/>
            <person name="Clum A."/>
            <person name="Steindorff A."/>
            <person name="Ohm R.A."/>
            <person name="Martin F."/>
            <person name="Silar P."/>
            <person name="Natvig D.O."/>
            <person name="Lalanne C."/>
            <person name="Gautier V."/>
            <person name="Ament-Velasquez S.L."/>
            <person name="Kruys A."/>
            <person name="Hutchinson M.I."/>
            <person name="Powell A.J."/>
            <person name="Barry K."/>
            <person name="Miller A.N."/>
            <person name="Grigoriev I.V."/>
            <person name="Debuchy R."/>
            <person name="Gladieux P."/>
            <person name="Hiltunen Thoren M."/>
            <person name="Johannesson H."/>
        </authorList>
    </citation>
    <scope>NUCLEOTIDE SEQUENCE</scope>
    <source>
        <strain evidence="3">CBS 626.80</strain>
    </source>
</reference>
<feature type="domain" description="Heterokaryon incompatibility" evidence="2">
    <location>
        <begin position="207"/>
        <end position="370"/>
    </location>
</feature>
<dbReference type="PANTHER" id="PTHR33112:SF8">
    <property type="entry name" value="HETEROKARYON INCOMPATIBILITY DOMAIN-CONTAINING PROTEIN"/>
    <property type="match status" value="1"/>
</dbReference>
<gene>
    <name evidence="3" type="ORF">QBC32DRAFT_349854</name>
</gene>
<dbReference type="EMBL" id="MU859227">
    <property type="protein sequence ID" value="KAK3949126.1"/>
    <property type="molecule type" value="Genomic_DNA"/>
</dbReference>
<dbReference type="InterPro" id="IPR010730">
    <property type="entry name" value="HET"/>
</dbReference>
<keyword evidence="4" id="KW-1185">Reference proteome</keyword>
<dbReference type="AlphaFoldDB" id="A0AAN6NNH7"/>
<reference evidence="3" key="2">
    <citation type="submission" date="2023-06" db="EMBL/GenBank/DDBJ databases">
        <authorList>
            <consortium name="Lawrence Berkeley National Laboratory"/>
            <person name="Mondo S.J."/>
            <person name="Hensen N."/>
            <person name="Bonometti L."/>
            <person name="Westerberg I."/>
            <person name="Brannstrom I.O."/>
            <person name="Guillou S."/>
            <person name="Cros-Aarteil S."/>
            <person name="Calhoun S."/>
            <person name="Haridas S."/>
            <person name="Kuo A."/>
            <person name="Pangilinan J."/>
            <person name="Riley R."/>
            <person name="Labutti K."/>
            <person name="Andreopoulos B."/>
            <person name="Lipzen A."/>
            <person name="Chen C."/>
            <person name="Yanf M."/>
            <person name="Daum C."/>
            <person name="Ng V."/>
            <person name="Clum A."/>
            <person name="Steindorff A."/>
            <person name="Ohm R."/>
            <person name="Martin F."/>
            <person name="Silar P."/>
            <person name="Natvig D."/>
            <person name="Lalanne C."/>
            <person name="Gautier V."/>
            <person name="Ament-Velasquez S.L."/>
            <person name="Kruys A."/>
            <person name="Hutchinson M.I."/>
            <person name="Powell A.J."/>
            <person name="Barry K."/>
            <person name="Miller A.N."/>
            <person name="Grigoriev I.V."/>
            <person name="Debuchy R."/>
            <person name="Gladieux P."/>
            <person name="Thoren M.H."/>
            <person name="Johannesson H."/>
        </authorList>
    </citation>
    <scope>NUCLEOTIDE SEQUENCE</scope>
    <source>
        <strain evidence="3">CBS 626.80</strain>
    </source>
</reference>
<evidence type="ECO:0000259" key="2">
    <source>
        <dbReference type="Pfam" id="PF06985"/>
    </source>
</evidence>
<organism evidence="3 4">
    <name type="scientific">Pseudoneurospora amorphoporcata</name>
    <dbReference type="NCBI Taxonomy" id="241081"/>
    <lineage>
        <taxon>Eukaryota</taxon>
        <taxon>Fungi</taxon>
        <taxon>Dikarya</taxon>
        <taxon>Ascomycota</taxon>
        <taxon>Pezizomycotina</taxon>
        <taxon>Sordariomycetes</taxon>
        <taxon>Sordariomycetidae</taxon>
        <taxon>Sordariales</taxon>
        <taxon>Sordariaceae</taxon>
        <taxon>Pseudoneurospora</taxon>
    </lineage>
</organism>
<feature type="compositionally biased region" description="Acidic residues" evidence="1">
    <location>
        <begin position="659"/>
        <end position="671"/>
    </location>
</feature>
<dbReference type="PANTHER" id="PTHR33112">
    <property type="entry name" value="DOMAIN PROTEIN, PUTATIVE-RELATED"/>
    <property type="match status" value="1"/>
</dbReference>
<feature type="region of interest" description="Disordered" evidence="1">
    <location>
        <begin position="659"/>
        <end position="678"/>
    </location>
</feature>
<proteinExistence type="predicted"/>
<comment type="caution">
    <text evidence="3">The sequence shown here is derived from an EMBL/GenBank/DDBJ whole genome shotgun (WGS) entry which is preliminary data.</text>
</comment>
<name>A0AAN6NNH7_9PEZI</name>
<dbReference type="Pfam" id="PF06985">
    <property type="entry name" value="HET"/>
    <property type="match status" value="1"/>
</dbReference>
<accession>A0AAN6NNH7</accession>